<name>A0AA96GCN8_9BACT</name>
<dbReference type="InterPro" id="IPR012902">
    <property type="entry name" value="N_methyl_site"/>
</dbReference>
<dbReference type="RefSeq" id="WP_312646077.1">
    <property type="nucleotide sequence ID" value="NZ_CP116967.1"/>
</dbReference>
<feature type="transmembrane region" description="Helical" evidence="6">
    <location>
        <begin position="16"/>
        <end position="35"/>
    </location>
</feature>
<reference evidence="7 8" key="1">
    <citation type="submission" date="2023-01" db="EMBL/GenBank/DDBJ databases">
        <title>Cultivation and genomic characterization of new, ubiquitous marine nitrite-oxidizing bacteria from the Nitrospirales.</title>
        <authorList>
            <person name="Mueller A.J."/>
            <person name="Daebeler A."/>
            <person name="Herbold C.W."/>
            <person name="Kirkegaard R.H."/>
            <person name="Daims H."/>
        </authorList>
    </citation>
    <scope>NUCLEOTIDE SEQUENCE [LARGE SCALE GENOMIC DNA]</scope>
    <source>
        <strain evidence="7 8">VA</strain>
    </source>
</reference>
<dbReference type="PANTHER" id="PTHR30093">
    <property type="entry name" value="GENERAL SECRETION PATHWAY PROTEIN G"/>
    <property type="match status" value="1"/>
</dbReference>
<dbReference type="PANTHER" id="PTHR30093:SF44">
    <property type="entry name" value="TYPE II SECRETION SYSTEM CORE PROTEIN G"/>
    <property type="match status" value="1"/>
</dbReference>
<dbReference type="SUPFAM" id="SSF54523">
    <property type="entry name" value="Pili subunits"/>
    <property type="match status" value="1"/>
</dbReference>
<evidence type="ECO:0000313" key="8">
    <source>
        <dbReference type="Proteomes" id="UP001302719"/>
    </source>
</evidence>
<proteinExistence type="predicted"/>
<dbReference type="InterPro" id="IPR045584">
    <property type="entry name" value="Pilin-like"/>
</dbReference>
<dbReference type="Proteomes" id="UP001302719">
    <property type="component" value="Chromosome"/>
</dbReference>
<dbReference type="GO" id="GO:0015628">
    <property type="term" value="P:protein secretion by the type II secretion system"/>
    <property type="evidence" value="ECO:0007669"/>
    <property type="project" value="InterPro"/>
</dbReference>
<keyword evidence="5 6" id="KW-0472">Membrane</keyword>
<gene>
    <name evidence="7" type="ORF">PP769_06170</name>
</gene>
<accession>A0AA96GCN8</accession>
<dbReference type="GO" id="GO:0015627">
    <property type="term" value="C:type II protein secretion system complex"/>
    <property type="evidence" value="ECO:0007669"/>
    <property type="project" value="InterPro"/>
</dbReference>
<dbReference type="Pfam" id="PF07963">
    <property type="entry name" value="N_methyl"/>
    <property type="match status" value="1"/>
</dbReference>
<comment type="subcellular location">
    <subcellularLocation>
        <location evidence="1">Membrane</location>
        <topology evidence="1">Single-pass membrane protein</topology>
    </subcellularLocation>
</comment>
<evidence type="ECO:0000256" key="1">
    <source>
        <dbReference type="ARBA" id="ARBA00004167"/>
    </source>
</evidence>
<evidence type="ECO:0000256" key="2">
    <source>
        <dbReference type="ARBA" id="ARBA00022481"/>
    </source>
</evidence>
<keyword evidence="2" id="KW-0488">Methylation</keyword>
<dbReference type="NCBIfam" id="TIGR02532">
    <property type="entry name" value="IV_pilin_GFxxxE"/>
    <property type="match status" value="1"/>
</dbReference>
<dbReference type="PRINTS" id="PR00813">
    <property type="entry name" value="BCTERIALGSPG"/>
</dbReference>
<protein>
    <submittedName>
        <fullName evidence="7">Prepilin-type N-terminal cleavage/methylation domain-containing protein</fullName>
    </submittedName>
</protein>
<sequence length="148" mass="15771">MPTQLNEQKGFSLTELMIVVAIIGILATIAIPNFLRYQAKAKQTEAKSNLVAIHTAEIAYFAENNGYIDDFNAIGFGMSGSSQRYFYKIGNANLGTLPPGCTDPNLDSVSALGFTAVAIGNIDGDATCDVWTINEGKVITNVTNDVSS</sequence>
<evidence type="ECO:0000313" key="7">
    <source>
        <dbReference type="EMBL" id="WNM59348.1"/>
    </source>
</evidence>
<dbReference type="Gene3D" id="3.30.700.10">
    <property type="entry name" value="Glycoprotein, Type 4 Pilin"/>
    <property type="match status" value="1"/>
</dbReference>
<evidence type="ECO:0000256" key="6">
    <source>
        <dbReference type="SAM" id="Phobius"/>
    </source>
</evidence>
<organism evidence="7 8">
    <name type="scientific">Candidatus Nitrospira allomarina</name>
    <dbReference type="NCBI Taxonomy" id="3020900"/>
    <lineage>
        <taxon>Bacteria</taxon>
        <taxon>Pseudomonadati</taxon>
        <taxon>Nitrospirota</taxon>
        <taxon>Nitrospiria</taxon>
        <taxon>Nitrospirales</taxon>
        <taxon>Nitrospiraceae</taxon>
        <taxon>Nitrospira</taxon>
    </lineage>
</organism>
<dbReference type="InterPro" id="IPR000983">
    <property type="entry name" value="Bac_GSPG_pilin"/>
</dbReference>
<keyword evidence="8" id="KW-1185">Reference proteome</keyword>
<dbReference type="EMBL" id="CP116967">
    <property type="protein sequence ID" value="WNM59348.1"/>
    <property type="molecule type" value="Genomic_DNA"/>
</dbReference>
<dbReference type="GO" id="GO:0016020">
    <property type="term" value="C:membrane"/>
    <property type="evidence" value="ECO:0007669"/>
    <property type="project" value="UniProtKB-SubCell"/>
</dbReference>
<evidence type="ECO:0000256" key="4">
    <source>
        <dbReference type="ARBA" id="ARBA00022989"/>
    </source>
</evidence>
<keyword evidence="3 6" id="KW-0812">Transmembrane</keyword>
<dbReference type="AlphaFoldDB" id="A0AA96GCN8"/>
<keyword evidence="4 6" id="KW-1133">Transmembrane helix</keyword>
<evidence type="ECO:0000256" key="5">
    <source>
        <dbReference type="ARBA" id="ARBA00023136"/>
    </source>
</evidence>
<evidence type="ECO:0000256" key="3">
    <source>
        <dbReference type="ARBA" id="ARBA00022692"/>
    </source>
</evidence>
<dbReference type="KEGG" id="nall:PP769_06170"/>